<feature type="transmembrane region" description="Helical" evidence="1">
    <location>
        <begin position="195"/>
        <end position="218"/>
    </location>
</feature>
<keyword evidence="3" id="KW-1185">Reference proteome</keyword>
<evidence type="ECO:0000313" key="2">
    <source>
        <dbReference type="EMBL" id="GAA4102644.1"/>
    </source>
</evidence>
<feature type="transmembrane region" description="Helical" evidence="1">
    <location>
        <begin position="68"/>
        <end position="90"/>
    </location>
</feature>
<evidence type="ECO:0000313" key="3">
    <source>
        <dbReference type="Proteomes" id="UP001500392"/>
    </source>
</evidence>
<name>A0ABP7X2M0_9GAMM</name>
<keyword evidence="1" id="KW-0472">Membrane</keyword>
<accession>A0ABP7X2M0</accession>
<feature type="transmembrane region" description="Helical" evidence="1">
    <location>
        <begin position="300"/>
        <end position="320"/>
    </location>
</feature>
<gene>
    <name evidence="2" type="ORF">GCM10022414_30610</name>
</gene>
<feature type="transmembrane region" description="Helical" evidence="1">
    <location>
        <begin position="266"/>
        <end position="288"/>
    </location>
</feature>
<feature type="transmembrane region" description="Helical" evidence="1">
    <location>
        <begin position="35"/>
        <end position="56"/>
    </location>
</feature>
<keyword evidence="1" id="KW-0812">Transmembrane</keyword>
<keyword evidence="1" id="KW-1133">Transmembrane helix</keyword>
<feature type="transmembrane region" description="Helical" evidence="1">
    <location>
        <begin position="117"/>
        <end position="136"/>
    </location>
</feature>
<reference evidence="3" key="1">
    <citation type="journal article" date="2019" name="Int. J. Syst. Evol. Microbiol.">
        <title>The Global Catalogue of Microorganisms (GCM) 10K type strain sequencing project: providing services to taxonomists for standard genome sequencing and annotation.</title>
        <authorList>
            <consortium name="The Broad Institute Genomics Platform"/>
            <consortium name="The Broad Institute Genome Sequencing Center for Infectious Disease"/>
            <person name="Wu L."/>
            <person name="Ma J."/>
        </authorList>
    </citation>
    <scope>NUCLEOTIDE SEQUENCE [LARGE SCALE GENOMIC DNA]</scope>
    <source>
        <strain evidence="3">JCM 17304</strain>
    </source>
</reference>
<dbReference type="Proteomes" id="UP001500392">
    <property type="component" value="Unassembled WGS sequence"/>
</dbReference>
<dbReference type="EMBL" id="BAABDM010000007">
    <property type="protein sequence ID" value="GAA4102644.1"/>
    <property type="molecule type" value="Genomic_DNA"/>
</dbReference>
<feature type="transmembrane region" description="Helical" evidence="1">
    <location>
        <begin position="148"/>
        <end position="166"/>
    </location>
</feature>
<protein>
    <submittedName>
        <fullName evidence="2">Uncharacterized protein</fullName>
    </submittedName>
</protein>
<organism evidence="2 3">
    <name type="scientific">Zhongshania borealis</name>
    <dbReference type="NCBI Taxonomy" id="889488"/>
    <lineage>
        <taxon>Bacteria</taxon>
        <taxon>Pseudomonadati</taxon>
        <taxon>Pseudomonadota</taxon>
        <taxon>Gammaproteobacteria</taxon>
        <taxon>Cellvibrionales</taxon>
        <taxon>Spongiibacteraceae</taxon>
        <taxon>Zhongshania</taxon>
    </lineage>
</organism>
<comment type="caution">
    <text evidence="2">The sequence shown here is derived from an EMBL/GenBank/DDBJ whole genome shotgun (WGS) entry which is preliminary data.</text>
</comment>
<feature type="transmembrane region" description="Helical" evidence="1">
    <location>
        <begin position="335"/>
        <end position="355"/>
    </location>
</feature>
<sequence>MSDVTPLFRELSDQIGGFNEAALNSWIHIFNPFDLFHGSMNVIEILLIAGAVWGLFHAFSMRKTQGTLINLGVWLAAVVFMLAIEIPVYFPHKIGLDPNAILFIHNEFTIQFFYDRAPLYIMALYPALMYSCYVLVDEMGVFKQRWGTVIGAITVGFVHQGFYEIFDHFGTQYGWWIWNYTNFIGSVASVPLGSLFGFAFLGPVALTLAVRFVLAPYLQKQEAKKQPINIALFAGLTILAGVLIPLIQTLLMPINYMRLIFEVTPLIEAVVCFSLLAIAAVVAVYQMSSKPNQATQSSRFAYHYLIGYLLIFAGLWAYAIPDYFAAVDGKTEQGLLVGSLPYTILCFVSCIFFIWRRRQARAAQLTNLS</sequence>
<proteinExistence type="predicted"/>
<evidence type="ECO:0000256" key="1">
    <source>
        <dbReference type="SAM" id="Phobius"/>
    </source>
</evidence>
<dbReference type="RefSeq" id="WP_344937703.1">
    <property type="nucleotide sequence ID" value="NZ_BAABDM010000007.1"/>
</dbReference>
<feature type="transmembrane region" description="Helical" evidence="1">
    <location>
        <begin position="230"/>
        <end position="254"/>
    </location>
</feature>